<dbReference type="OrthoDB" id="3650371at2759"/>
<proteinExistence type="predicted"/>
<keyword evidence="3" id="KW-1185">Reference proteome</keyword>
<evidence type="ECO:0000313" key="2">
    <source>
        <dbReference type="EMBL" id="KJX94282.1"/>
    </source>
</evidence>
<dbReference type="EMBL" id="LAFY01004163">
    <property type="protein sequence ID" value="KJX94282.1"/>
    <property type="molecule type" value="Genomic_DNA"/>
</dbReference>
<protein>
    <submittedName>
        <fullName evidence="2">Uncharacterized protein</fullName>
    </submittedName>
</protein>
<dbReference type="Proteomes" id="UP000033647">
    <property type="component" value="Unassembled WGS sequence"/>
</dbReference>
<feature type="compositionally biased region" description="Polar residues" evidence="1">
    <location>
        <begin position="31"/>
        <end position="45"/>
    </location>
</feature>
<feature type="region of interest" description="Disordered" evidence="1">
    <location>
        <begin position="25"/>
        <end position="49"/>
    </location>
</feature>
<name>A0A0F4GB96_9PEZI</name>
<dbReference type="PANTHER" id="PTHR42085:SF4">
    <property type="entry name" value="F-BOX DOMAIN-CONTAINING PROTEIN"/>
    <property type="match status" value="1"/>
</dbReference>
<comment type="caution">
    <text evidence="2">The sequence shown here is derived from an EMBL/GenBank/DDBJ whole genome shotgun (WGS) entry which is preliminary data.</text>
</comment>
<sequence>MKISNYTNLRHREVFDAESTKATLRPVFINQEPSSMSPEDQGSQTQRERTLTFESIPTELRNEIYEMALTSTSATSNRILTPPQNLPFNERREFTWEDFKRDQRPEAVRPLGSQLLRVSRLVNQEATPILYGTNLLSVDAEQLRNVLDAIGASIKHIRHIEVVLRCGDNQNDVKRAINLLSGATALWRLMIAYNTYPGPRILAKNMARDLKPWVKRLIKARKTARYKETLSTEDFADIVSFGMGNAEKRELFNTEYKETMMKSLDQVKRQKNRRLKS</sequence>
<dbReference type="AlphaFoldDB" id="A0A0F4GB96"/>
<dbReference type="InterPro" id="IPR038883">
    <property type="entry name" value="AN11006-like"/>
</dbReference>
<accession>A0A0F4GB96</accession>
<evidence type="ECO:0000256" key="1">
    <source>
        <dbReference type="SAM" id="MobiDB-lite"/>
    </source>
</evidence>
<gene>
    <name evidence="2" type="ORF">TI39_contig4204g00012</name>
</gene>
<reference evidence="2 3" key="1">
    <citation type="submission" date="2015-03" db="EMBL/GenBank/DDBJ databases">
        <title>RNA-seq based gene annotation and comparative genomics of four Zymoseptoria species reveal species-specific pathogenicity related genes and transposable element activity.</title>
        <authorList>
            <person name="Grandaubert J."/>
            <person name="Bhattacharyya A."/>
            <person name="Stukenbrock E.H."/>
        </authorList>
    </citation>
    <scope>NUCLEOTIDE SEQUENCE [LARGE SCALE GENOMIC DNA]</scope>
    <source>
        <strain evidence="2 3">Zb18110</strain>
    </source>
</reference>
<evidence type="ECO:0000313" key="3">
    <source>
        <dbReference type="Proteomes" id="UP000033647"/>
    </source>
</evidence>
<dbReference type="PANTHER" id="PTHR42085">
    <property type="entry name" value="F-BOX DOMAIN-CONTAINING PROTEIN"/>
    <property type="match status" value="1"/>
</dbReference>
<organism evidence="2 3">
    <name type="scientific">Zymoseptoria brevis</name>
    <dbReference type="NCBI Taxonomy" id="1047168"/>
    <lineage>
        <taxon>Eukaryota</taxon>
        <taxon>Fungi</taxon>
        <taxon>Dikarya</taxon>
        <taxon>Ascomycota</taxon>
        <taxon>Pezizomycotina</taxon>
        <taxon>Dothideomycetes</taxon>
        <taxon>Dothideomycetidae</taxon>
        <taxon>Mycosphaerellales</taxon>
        <taxon>Mycosphaerellaceae</taxon>
        <taxon>Zymoseptoria</taxon>
    </lineage>
</organism>